<comment type="caution">
    <text evidence="2">The sequence shown here is derived from an EMBL/GenBank/DDBJ whole genome shotgun (WGS) entry which is preliminary data.</text>
</comment>
<protein>
    <recommendedName>
        <fullName evidence="1">DUF7660 domain-containing protein</fullName>
    </recommendedName>
</protein>
<organism evidence="2 3">
    <name type="scientific">Myceligenerans indicum</name>
    <dbReference type="NCBI Taxonomy" id="2593663"/>
    <lineage>
        <taxon>Bacteria</taxon>
        <taxon>Bacillati</taxon>
        <taxon>Actinomycetota</taxon>
        <taxon>Actinomycetes</taxon>
        <taxon>Micrococcales</taxon>
        <taxon>Promicromonosporaceae</taxon>
        <taxon>Myceligenerans</taxon>
    </lineage>
</organism>
<dbReference type="EMBL" id="JABBYC010000076">
    <property type="protein sequence ID" value="MBL0888727.1"/>
    <property type="molecule type" value="Genomic_DNA"/>
</dbReference>
<proteinExistence type="predicted"/>
<gene>
    <name evidence="2" type="ORF">HGK34_21015</name>
</gene>
<evidence type="ECO:0000313" key="3">
    <source>
        <dbReference type="Proteomes" id="UP000675409"/>
    </source>
</evidence>
<evidence type="ECO:0000259" key="1">
    <source>
        <dbReference type="Pfam" id="PF24693"/>
    </source>
</evidence>
<sequence>MSSSPGFSRTTVLLSLQRALWDAVTPGLRGVTMRLSESKIEGRMLYDHDPDATDREDCSLVETHVLADLPDDVAVRLKAVAVVPPEERMLLAAEEWVYLRKEPAPPQPWHPHPNPAATPLLDSPRTRDELASFIDDLASTSATTPDAWENATLPDYLDALAAWTRDLDGYYLGNGEPVPETPSWNLIARMLHAATTYE</sequence>
<dbReference type="InterPro" id="IPR058702">
    <property type="entry name" value="MafI2-like"/>
</dbReference>
<evidence type="ECO:0000313" key="2">
    <source>
        <dbReference type="EMBL" id="MBL0888727.1"/>
    </source>
</evidence>
<dbReference type="InterPro" id="IPR056077">
    <property type="entry name" value="DUF7660"/>
</dbReference>
<dbReference type="RefSeq" id="WP_201851149.1">
    <property type="nucleotide sequence ID" value="NZ_JABBYC010000076.1"/>
</dbReference>
<accession>A0ABS1LR00</accession>
<dbReference type="Proteomes" id="UP000675409">
    <property type="component" value="Unassembled WGS sequence"/>
</dbReference>
<reference evidence="2 3" key="1">
    <citation type="journal article" date="2021" name="Arch. Microbiol.">
        <title>Myceligenerans indicum sp. nov., an actinobacterium isolated from mangrove sediment of Sundarbans, India.</title>
        <authorList>
            <person name="Asha K."/>
            <person name="Bhadury P."/>
        </authorList>
    </citation>
    <scope>NUCLEOTIDE SEQUENCE [LARGE SCALE GENOMIC DNA]</scope>
    <source>
        <strain evidence="2 3">I2</strain>
    </source>
</reference>
<dbReference type="Pfam" id="PF26541">
    <property type="entry name" value="MafI2"/>
    <property type="match status" value="1"/>
</dbReference>
<feature type="domain" description="DUF7660" evidence="1">
    <location>
        <begin position="126"/>
        <end position="198"/>
    </location>
</feature>
<name>A0ABS1LR00_9MICO</name>
<keyword evidence="3" id="KW-1185">Reference proteome</keyword>
<dbReference type="Pfam" id="PF24693">
    <property type="entry name" value="DUF7660"/>
    <property type="match status" value="1"/>
</dbReference>